<reference evidence="4 5" key="1">
    <citation type="submission" date="2020-04" db="EMBL/GenBank/DDBJ databases">
        <authorList>
            <person name="Yoon J."/>
        </authorList>
    </citation>
    <scope>NUCLEOTIDE SEQUENCE [LARGE SCALE GENOMIC DNA]</scope>
    <source>
        <strain evidence="4 5">KMU-166</strain>
    </source>
</reference>
<proteinExistence type="predicted"/>
<protein>
    <recommendedName>
        <fullName evidence="6">Type 4 fimbrial biogenesis protein PilX N-terminal domain-containing protein</fullName>
    </recommendedName>
</protein>
<organism evidence="4 5">
    <name type="scientific">Spongiibacter thalassae</name>
    <dbReference type="NCBI Taxonomy" id="2721624"/>
    <lineage>
        <taxon>Bacteria</taxon>
        <taxon>Pseudomonadati</taxon>
        <taxon>Pseudomonadota</taxon>
        <taxon>Gammaproteobacteria</taxon>
        <taxon>Cellvibrionales</taxon>
        <taxon>Spongiibacteraceae</taxon>
        <taxon>Spongiibacter</taxon>
    </lineage>
</organism>
<dbReference type="Proteomes" id="UP000765845">
    <property type="component" value="Unassembled WGS sequence"/>
</dbReference>
<comment type="caution">
    <text evidence="4">The sequence shown here is derived from an EMBL/GenBank/DDBJ whole genome shotgun (WGS) entry which is preliminary data.</text>
</comment>
<keyword evidence="1" id="KW-1133">Transmembrane helix</keyword>
<keyword evidence="1" id="KW-0812">Transmembrane</keyword>
<evidence type="ECO:0000259" key="2">
    <source>
        <dbReference type="Pfam" id="PF13681"/>
    </source>
</evidence>
<evidence type="ECO:0000313" key="5">
    <source>
        <dbReference type="Proteomes" id="UP000765845"/>
    </source>
</evidence>
<sequence length="183" mass="19714">MTGIRHFSSEITLGRQRGAALIVALIFMVILAVIGVSSMQTATMQERMSGNAKDASIAFQAAEAALRQAEARLAPAGAIGVFNGTNGNYIACANPGDTRTACAAPDWADKKSVGWVTIATDMPGVVKQPEYILEQLEIEDENRSLDSDQPVIPLDLYRVTARGYGFSDRTMVVLSTTFNRNNE</sequence>
<keyword evidence="5" id="KW-1185">Reference proteome</keyword>
<name>A0ABX1GHW8_9GAMM</name>
<evidence type="ECO:0000313" key="4">
    <source>
        <dbReference type="EMBL" id="NKI18815.1"/>
    </source>
</evidence>
<dbReference type="InterPro" id="IPR025205">
    <property type="entry name" value="PilX/PilW_C"/>
</dbReference>
<evidence type="ECO:0008006" key="6">
    <source>
        <dbReference type="Google" id="ProtNLM"/>
    </source>
</evidence>
<keyword evidence="1" id="KW-0472">Membrane</keyword>
<gene>
    <name evidence="4" type="ORF">HCU74_15510</name>
</gene>
<feature type="domain" description="Type 4 fimbrial biogenesis protein PilX N-terminal" evidence="3">
    <location>
        <begin position="17"/>
        <end position="67"/>
    </location>
</feature>
<evidence type="ECO:0000259" key="3">
    <source>
        <dbReference type="Pfam" id="PF14341"/>
    </source>
</evidence>
<dbReference type="Pfam" id="PF13681">
    <property type="entry name" value="PilX"/>
    <property type="match status" value="1"/>
</dbReference>
<evidence type="ECO:0000256" key="1">
    <source>
        <dbReference type="SAM" id="Phobius"/>
    </source>
</evidence>
<dbReference type="RefSeq" id="WP_168451341.1">
    <property type="nucleotide sequence ID" value="NZ_JAAWWK010000006.1"/>
</dbReference>
<feature type="transmembrane region" description="Helical" evidence="1">
    <location>
        <begin position="20"/>
        <end position="39"/>
    </location>
</feature>
<dbReference type="Pfam" id="PF14341">
    <property type="entry name" value="PilX_N"/>
    <property type="match status" value="1"/>
</dbReference>
<accession>A0ABX1GHW8</accession>
<dbReference type="EMBL" id="JAAWWK010000006">
    <property type="protein sequence ID" value="NKI18815.1"/>
    <property type="molecule type" value="Genomic_DNA"/>
</dbReference>
<feature type="domain" description="PilX/PilW C-terminal" evidence="2">
    <location>
        <begin position="95"/>
        <end position="179"/>
    </location>
</feature>
<dbReference type="InterPro" id="IPR025746">
    <property type="entry name" value="PilX_N_dom"/>
</dbReference>